<feature type="chain" id="PRO_5036408910" evidence="1">
    <location>
        <begin position="26"/>
        <end position="191"/>
    </location>
</feature>
<dbReference type="EMBL" id="CAJNNW010036372">
    <property type="protein sequence ID" value="CAE8733708.1"/>
    <property type="molecule type" value="Genomic_DNA"/>
</dbReference>
<name>A0A813IAE0_POLGL</name>
<proteinExistence type="predicted"/>
<evidence type="ECO:0000313" key="7">
    <source>
        <dbReference type="Proteomes" id="UP000654075"/>
    </source>
</evidence>
<evidence type="ECO:0000313" key="5">
    <source>
        <dbReference type="EMBL" id="CAE8733708.1"/>
    </source>
</evidence>
<evidence type="ECO:0000313" key="3">
    <source>
        <dbReference type="EMBL" id="CAE8622482.1"/>
    </source>
</evidence>
<evidence type="ECO:0000256" key="1">
    <source>
        <dbReference type="SAM" id="SignalP"/>
    </source>
</evidence>
<dbReference type="EMBL" id="CAJNNV010007036">
    <property type="protein sequence ID" value="CAE8594401.1"/>
    <property type="molecule type" value="Genomic_DNA"/>
</dbReference>
<comment type="caution">
    <text evidence="4">The sequence shown here is derived from an EMBL/GenBank/DDBJ whole genome shotgun (WGS) entry which is preliminary data.</text>
</comment>
<accession>A0A813IAE0</accession>
<reference evidence="4" key="1">
    <citation type="submission" date="2021-02" db="EMBL/GenBank/DDBJ databases">
        <authorList>
            <person name="Dougan E. K."/>
            <person name="Rhodes N."/>
            <person name="Thang M."/>
            <person name="Chan C."/>
        </authorList>
    </citation>
    <scope>NUCLEOTIDE SEQUENCE</scope>
</reference>
<gene>
    <name evidence="2" type="ORF">PGLA1383_LOCUS12951</name>
    <name evidence="3" type="ORF">PGLA1383_LOCUS39926</name>
    <name evidence="5" type="ORF">PGLA2088_LOCUS46954</name>
    <name evidence="4" type="ORF">PGLA2088_LOCUS5681</name>
</gene>
<dbReference type="AlphaFoldDB" id="A0A813IAE0"/>
<dbReference type="EMBL" id="CAJNNW010005458">
    <property type="protein sequence ID" value="CAE8647441.1"/>
    <property type="molecule type" value="Genomic_DNA"/>
</dbReference>
<keyword evidence="1" id="KW-0732">Signal</keyword>
<evidence type="ECO:0000313" key="6">
    <source>
        <dbReference type="Proteomes" id="UP000626109"/>
    </source>
</evidence>
<sequence length="191" mass="21072">SPPGVCCRRFFLLGVLLCSWTALQALQSAAWVTGQRPATRTTLRAGKYKQEDTFTWGDFNQWADGAMNQAKSVASGEKTECWRALTKIRVRTAPDIEAKQVSSKKMGPVFINAGAAFQVAEVCSDMKGSKRRFMRLAGSDYWVFDLGTSGSWLGKPVIEPDNKPPENPVDSLKKLMNPYGMKIVGSVDDML</sequence>
<dbReference type="Proteomes" id="UP000626109">
    <property type="component" value="Unassembled WGS sequence"/>
</dbReference>
<protein>
    <submittedName>
        <fullName evidence="4">Uncharacterized protein</fullName>
    </submittedName>
</protein>
<feature type="signal peptide" evidence="1">
    <location>
        <begin position="1"/>
        <end position="25"/>
    </location>
</feature>
<dbReference type="Proteomes" id="UP000654075">
    <property type="component" value="Unassembled WGS sequence"/>
</dbReference>
<feature type="non-terminal residue" evidence="4">
    <location>
        <position position="191"/>
    </location>
</feature>
<dbReference type="EMBL" id="CAJNNV010027985">
    <property type="protein sequence ID" value="CAE8622482.1"/>
    <property type="molecule type" value="Genomic_DNA"/>
</dbReference>
<organism evidence="4 6">
    <name type="scientific">Polarella glacialis</name>
    <name type="common">Dinoflagellate</name>
    <dbReference type="NCBI Taxonomy" id="89957"/>
    <lineage>
        <taxon>Eukaryota</taxon>
        <taxon>Sar</taxon>
        <taxon>Alveolata</taxon>
        <taxon>Dinophyceae</taxon>
        <taxon>Suessiales</taxon>
        <taxon>Suessiaceae</taxon>
        <taxon>Polarella</taxon>
    </lineage>
</organism>
<evidence type="ECO:0000313" key="4">
    <source>
        <dbReference type="EMBL" id="CAE8647441.1"/>
    </source>
</evidence>
<keyword evidence="7" id="KW-1185">Reference proteome</keyword>
<evidence type="ECO:0000313" key="2">
    <source>
        <dbReference type="EMBL" id="CAE8594401.1"/>
    </source>
</evidence>